<dbReference type="Gene3D" id="2.30.30.760">
    <property type="match status" value="1"/>
</dbReference>
<dbReference type="AlphaFoldDB" id="C6HWK2"/>
<sequence length="217" mass="22518">MKRGGLVFGVLSGVAVALLFSSMPGGDRFDVRAGDLPLYAKNKSGKIVFSRDAIESRIRQDLGLSPLSSIRVENLPGRLKGPQGGRLSAVLTREADEGSGHYLYLLDLVTDGVARESFYLKVRVGQDSQAAKKVSALGDEVGSGNEPQGSETMVKAGDNVHVTARGDGFLIRFSGIAQSDGGVGDAVPVVNPVSGVSMSGQVTGRDAVMVVLGGGRS</sequence>
<evidence type="ECO:0000313" key="2">
    <source>
        <dbReference type="EMBL" id="EES52978.1"/>
    </source>
</evidence>
<accession>C6HWK2</accession>
<name>C6HWK2_9BACT</name>
<reference evidence="2 3" key="1">
    <citation type="journal article" date="2009" name="Appl. Environ. Microbiol.">
        <title>Community genomic and proteomic analyses of chemoautotrophic iron-oxidizing "Leptospirillum rubarum" (Group II) and "Leptospirillum ferrodiazotrophum" (Group III) bacteria in acid mine drainage biofilms.</title>
        <authorList>
            <person name="Goltsman D.S."/>
            <person name="Denef V.J."/>
            <person name="Singer S.W."/>
            <person name="VerBerkmoes N.C."/>
            <person name="Lefsrud M."/>
            <person name="Mueller R.S."/>
            <person name="Dick G.J."/>
            <person name="Sun C.L."/>
            <person name="Wheeler K.E."/>
            <person name="Zemla A."/>
            <person name="Baker B.J."/>
            <person name="Hauser L."/>
            <person name="Land M."/>
            <person name="Shah M.B."/>
            <person name="Thelen M.P."/>
            <person name="Hettich R.L."/>
            <person name="Banfield J.F."/>
        </authorList>
    </citation>
    <scope>NUCLEOTIDE SEQUENCE [LARGE SCALE GENOMIC DNA]</scope>
</reference>
<dbReference type="Proteomes" id="UP000009374">
    <property type="component" value="Unassembled WGS sequence"/>
</dbReference>
<evidence type="ECO:0000259" key="1">
    <source>
        <dbReference type="Pfam" id="PF13144"/>
    </source>
</evidence>
<dbReference type="Pfam" id="PF13144">
    <property type="entry name" value="ChapFlgA"/>
    <property type="match status" value="1"/>
</dbReference>
<feature type="domain" description="Flagella basal body P-ring formation protein FlgA SAF" evidence="1">
    <location>
        <begin position="152"/>
        <end position="210"/>
    </location>
</feature>
<keyword evidence="3" id="KW-1185">Reference proteome</keyword>
<protein>
    <recommendedName>
        <fullName evidence="1">Flagella basal body P-ring formation protein FlgA SAF domain-containing protein</fullName>
    </recommendedName>
</protein>
<gene>
    <name evidence="2" type="ORF">UBAL3_80630035</name>
</gene>
<organism evidence="2 3">
    <name type="scientific">Leptospirillum ferrodiazotrophum</name>
    <dbReference type="NCBI Taxonomy" id="412449"/>
    <lineage>
        <taxon>Bacteria</taxon>
        <taxon>Pseudomonadati</taxon>
        <taxon>Nitrospirota</taxon>
        <taxon>Nitrospiria</taxon>
        <taxon>Nitrospirales</taxon>
        <taxon>Nitrospiraceae</taxon>
        <taxon>Leptospirillum</taxon>
    </lineage>
</organism>
<evidence type="ECO:0000313" key="3">
    <source>
        <dbReference type="Proteomes" id="UP000009374"/>
    </source>
</evidence>
<dbReference type="EMBL" id="GG693870">
    <property type="protein sequence ID" value="EES52978.1"/>
    <property type="molecule type" value="Genomic_DNA"/>
</dbReference>
<proteinExistence type="predicted"/>
<dbReference type="InterPro" id="IPR017585">
    <property type="entry name" value="SAF_FlgA"/>
</dbReference>